<gene>
    <name evidence="2" type="ORF">MNBD_ALPHA11-1371</name>
</gene>
<evidence type="ECO:0000313" key="2">
    <source>
        <dbReference type="EMBL" id="VAW24533.1"/>
    </source>
</evidence>
<name>A0A3B0U826_9ZZZZ</name>
<dbReference type="AlphaFoldDB" id="A0A3B0U826"/>
<organism evidence="2">
    <name type="scientific">hydrothermal vent metagenome</name>
    <dbReference type="NCBI Taxonomy" id="652676"/>
    <lineage>
        <taxon>unclassified sequences</taxon>
        <taxon>metagenomes</taxon>
        <taxon>ecological metagenomes</taxon>
    </lineage>
</organism>
<proteinExistence type="predicted"/>
<dbReference type="InterPro" id="IPR005939">
    <property type="entry name" value="BLH_phosphatase-like"/>
</dbReference>
<dbReference type="NCBIfam" id="TIGR01244">
    <property type="entry name" value="TIGR01244 family sulfur transferase"/>
    <property type="match status" value="1"/>
</dbReference>
<dbReference type="GO" id="GO:0016787">
    <property type="term" value="F:hydrolase activity"/>
    <property type="evidence" value="ECO:0007669"/>
    <property type="project" value="InterPro"/>
</dbReference>
<dbReference type="InterPro" id="IPR029021">
    <property type="entry name" value="Prot-tyrosine_phosphatase-like"/>
</dbReference>
<feature type="domain" description="Beta-lactamase hydrolase-like protein phosphatase-like" evidence="1">
    <location>
        <begin position="3"/>
        <end position="109"/>
    </location>
</feature>
<dbReference type="Gene3D" id="3.90.190.10">
    <property type="entry name" value="Protein tyrosine phosphatase superfamily"/>
    <property type="match status" value="1"/>
</dbReference>
<sequence>MELRKINADLSVSPQIDVMDVIKIKEAGFSTIVNNRPDGEEDDQPLWSDIEAEAKRVGLKFINLPVVNVAQTPEVVEQTGKVLNEAIEPVLLYCRSGTRCTQIWALTQINILPKEEILKTAFEAGYDLSRFLRDF</sequence>
<evidence type="ECO:0000259" key="1">
    <source>
        <dbReference type="Pfam" id="PF04273"/>
    </source>
</evidence>
<reference evidence="2" key="1">
    <citation type="submission" date="2018-06" db="EMBL/GenBank/DDBJ databases">
        <authorList>
            <person name="Zhirakovskaya E."/>
        </authorList>
    </citation>
    <scope>NUCLEOTIDE SEQUENCE</scope>
</reference>
<protein>
    <recommendedName>
        <fullName evidence="1">Beta-lactamase hydrolase-like protein phosphatase-like domain-containing protein</fullName>
    </recommendedName>
</protein>
<accession>A0A3B0U826</accession>
<dbReference type="EMBL" id="UOEQ01000537">
    <property type="protein sequence ID" value="VAW24533.1"/>
    <property type="molecule type" value="Genomic_DNA"/>
</dbReference>
<dbReference type="Pfam" id="PF04273">
    <property type="entry name" value="BLH_phosphatase"/>
    <property type="match status" value="1"/>
</dbReference>